<evidence type="ECO:0000313" key="2">
    <source>
        <dbReference type="EnsemblPlants" id="KQL23907"/>
    </source>
</evidence>
<dbReference type="InParanoid" id="K3ZYI6"/>
<keyword evidence="3" id="KW-1185">Reference proteome</keyword>
<dbReference type="EnsemblPlants" id="KQL23907">
    <property type="protein sequence ID" value="KQL23907"/>
    <property type="gene ID" value="SETIT_031668mg"/>
</dbReference>
<dbReference type="EMBL" id="AGNK02000969">
    <property type="status" value="NOT_ANNOTATED_CDS"/>
    <property type="molecule type" value="Genomic_DNA"/>
</dbReference>
<dbReference type="Gramene" id="KQL23907">
    <property type="protein sequence ID" value="KQL23907"/>
    <property type="gene ID" value="SETIT_031668mg"/>
</dbReference>
<feature type="region of interest" description="Disordered" evidence="1">
    <location>
        <begin position="67"/>
        <end position="89"/>
    </location>
</feature>
<evidence type="ECO:0000256" key="1">
    <source>
        <dbReference type="SAM" id="MobiDB-lite"/>
    </source>
</evidence>
<reference evidence="3" key="1">
    <citation type="journal article" date="2012" name="Nat. Biotechnol.">
        <title>Reference genome sequence of the model plant Setaria.</title>
        <authorList>
            <person name="Bennetzen J.L."/>
            <person name="Schmutz J."/>
            <person name="Wang H."/>
            <person name="Percifield R."/>
            <person name="Hawkins J."/>
            <person name="Pontaroli A.C."/>
            <person name="Estep M."/>
            <person name="Feng L."/>
            <person name="Vaughn J.N."/>
            <person name="Grimwood J."/>
            <person name="Jenkins J."/>
            <person name="Barry K."/>
            <person name="Lindquist E."/>
            <person name="Hellsten U."/>
            <person name="Deshpande S."/>
            <person name="Wang X."/>
            <person name="Wu X."/>
            <person name="Mitros T."/>
            <person name="Triplett J."/>
            <person name="Yang X."/>
            <person name="Ye C.Y."/>
            <person name="Mauro-Herrera M."/>
            <person name="Wang L."/>
            <person name="Li P."/>
            <person name="Sharma M."/>
            <person name="Sharma R."/>
            <person name="Ronald P.C."/>
            <person name="Panaud O."/>
            <person name="Kellogg E.A."/>
            <person name="Brutnell T.P."/>
            <person name="Doust A.N."/>
            <person name="Tuskan G.A."/>
            <person name="Rokhsar D."/>
            <person name="Devos K.M."/>
        </authorList>
    </citation>
    <scope>NUCLEOTIDE SEQUENCE [LARGE SCALE GENOMIC DNA]</scope>
    <source>
        <strain evidence="3">cv. Yugu1</strain>
    </source>
</reference>
<sequence length="89" mass="8690">MRTVLDPRAMKGAPSMGSVVDTPASRCGGGCSDGAKKRTATPDAAFSASVCSWGLCGLFAGCAAPLGSAGSPLPSGTEREEDGGGGGRR</sequence>
<proteinExistence type="predicted"/>
<reference evidence="2" key="2">
    <citation type="submission" date="2018-08" db="UniProtKB">
        <authorList>
            <consortium name="EnsemblPlants"/>
        </authorList>
    </citation>
    <scope>IDENTIFICATION</scope>
    <source>
        <strain evidence="2">Yugu1</strain>
    </source>
</reference>
<organism evidence="2 3">
    <name type="scientific">Setaria italica</name>
    <name type="common">Foxtail millet</name>
    <name type="synonym">Panicum italicum</name>
    <dbReference type="NCBI Taxonomy" id="4555"/>
    <lineage>
        <taxon>Eukaryota</taxon>
        <taxon>Viridiplantae</taxon>
        <taxon>Streptophyta</taxon>
        <taxon>Embryophyta</taxon>
        <taxon>Tracheophyta</taxon>
        <taxon>Spermatophyta</taxon>
        <taxon>Magnoliopsida</taxon>
        <taxon>Liliopsida</taxon>
        <taxon>Poales</taxon>
        <taxon>Poaceae</taxon>
        <taxon>PACMAD clade</taxon>
        <taxon>Panicoideae</taxon>
        <taxon>Panicodae</taxon>
        <taxon>Paniceae</taxon>
        <taxon>Cenchrinae</taxon>
        <taxon>Setaria</taxon>
    </lineage>
</organism>
<evidence type="ECO:0000313" key="3">
    <source>
        <dbReference type="Proteomes" id="UP000004995"/>
    </source>
</evidence>
<protein>
    <submittedName>
        <fullName evidence="2">Uncharacterized protein</fullName>
    </submittedName>
</protein>
<name>K3ZYI6_SETIT</name>
<dbReference type="AlphaFoldDB" id="K3ZYI6"/>
<dbReference type="Proteomes" id="UP000004995">
    <property type="component" value="Unassembled WGS sequence"/>
</dbReference>
<dbReference type="HOGENOM" id="CLU_2458971_0_0_1"/>
<accession>K3ZYI6</accession>